<evidence type="ECO:0000256" key="1">
    <source>
        <dbReference type="SAM" id="MobiDB-lite"/>
    </source>
</evidence>
<evidence type="ECO:0000313" key="3">
    <source>
        <dbReference type="Proteomes" id="UP001499989"/>
    </source>
</evidence>
<dbReference type="Proteomes" id="UP001499989">
    <property type="component" value="Unassembled WGS sequence"/>
</dbReference>
<feature type="region of interest" description="Disordered" evidence="1">
    <location>
        <begin position="482"/>
        <end position="512"/>
    </location>
</feature>
<feature type="region of interest" description="Disordered" evidence="1">
    <location>
        <begin position="1"/>
        <end position="30"/>
    </location>
</feature>
<reference evidence="2 3" key="1">
    <citation type="journal article" date="2019" name="Int. J. Syst. Evol. Microbiol.">
        <title>The Global Catalogue of Microorganisms (GCM) 10K type strain sequencing project: providing services to taxonomists for standard genome sequencing and annotation.</title>
        <authorList>
            <consortium name="The Broad Institute Genomics Platform"/>
            <consortium name="The Broad Institute Genome Sequencing Center for Infectious Disease"/>
            <person name="Wu L."/>
            <person name="Ma J."/>
        </authorList>
    </citation>
    <scope>NUCLEOTIDE SEQUENCE [LARGE SCALE GENOMIC DNA]</scope>
    <source>
        <strain evidence="2 3">JCM 4531</strain>
    </source>
</reference>
<organism evidence="2 3">
    <name type="scientific">Streptomyces violaceolatus</name>
    <dbReference type="NCBI Taxonomy" id="67378"/>
    <lineage>
        <taxon>Bacteria</taxon>
        <taxon>Bacillati</taxon>
        <taxon>Actinomycetota</taxon>
        <taxon>Actinomycetes</taxon>
        <taxon>Kitasatosporales</taxon>
        <taxon>Streptomycetaceae</taxon>
        <taxon>Streptomyces</taxon>
        <taxon>Streptomyces violaceoruber group</taxon>
    </lineage>
</organism>
<keyword evidence="3" id="KW-1185">Reference proteome</keyword>
<evidence type="ECO:0000313" key="2">
    <source>
        <dbReference type="EMBL" id="GAA2672912.1"/>
    </source>
</evidence>
<proteinExistence type="predicted"/>
<name>A0ABN3SBF8_9ACTN</name>
<comment type="caution">
    <text evidence="2">The sequence shown here is derived from an EMBL/GenBank/DDBJ whole genome shotgun (WGS) entry which is preliminary data.</text>
</comment>
<accession>A0ABN3SBF8</accession>
<dbReference type="EMBL" id="BAAASK010000002">
    <property type="protein sequence ID" value="GAA2672912.1"/>
    <property type="molecule type" value="Genomic_DNA"/>
</dbReference>
<sequence>MDAMSAESPRWSSEPYAPGGGGTAEGALKNLDGTELDPLTLLVRESAQNSWDARTGDGPVNYRVELRTLGPSEAPVWRELLAAGAPQLRHLKLRASLARPAPRILTVTDTGTRGLGGPTRADVAVPGQSDFASFVRKTGSSSKVTGRGGTYGFGKAVFHLLSASHTVIVHTRCRVDDRLETRLIGWAVHESYTVEGDDGAKTFTGRHFWGRVRRGYVEPLVGDEADEVAGSLGLNSLPDGDTGTSVAILDPVFGERDDAEAMRWIVDAMVWNLWPKMLPEGGDAPMRFSAHHEGRAVPVPRPSEVPHLRPFVWAYDDMTRLVEHKSMGRVLGRLGMRKFISPQGRPPRTAQEAGIGDRLHHTCLMRPVDLVVKYLEGPPFFEESGGYAAVFRADAAVDRVFAAAEPASHDAWLVDKLSGDDQRLAKHALRKINDAMKEASGPARVANEAGEGVSLAGMSRLMAGLMAGTAGEGAEAVFAAGTTPPGGSSGTGRGSGGPAGAGGIPGPRGGSSVLSGRRRVLYDGAPEHDVVDGEAVIVQRFTLPDAGSYVVHGRPAVALGDGRGVETEPPIGASIPTVLGWRAGSGPVTDGSSLHTVGGDGTVWSLVVRPAPDTMTEVTVVAEAGGEDR</sequence>
<feature type="compositionally biased region" description="Gly residues" evidence="1">
    <location>
        <begin position="487"/>
        <end position="509"/>
    </location>
</feature>
<gene>
    <name evidence="2" type="ORF">GCM10010310_13660</name>
</gene>
<protein>
    <submittedName>
        <fullName evidence="2">Uncharacterized protein</fullName>
    </submittedName>
</protein>